<keyword evidence="2" id="KW-1185">Reference proteome</keyword>
<dbReference type="EMBL" id="JBHSBN010000025">
    <property type="protein sequence ID" value="MFC4109515.1"/>
    <property type="molecule type" value="Genomic_DNA"/>
</dbReference>
<evidence type="ECO:0000313" key="1">
    <source>
        <dbReference type="EMBL" id="MFC4109515.1"/>
    </source>
</evidence>
<dbReference type="InterPro" id="IPR049735">
    <property type="entry name" value="NovE/LmbU-like"/>
</dbReference>
<protein>
    <submittedName>
        <fullName evidence="1">LmbU family transcriptional regulator</fullName>
    </submittedName>
</protein>
<reference evidence="2" key="1">
    <citation type="journal article" date="2019" name="Int. J. Syst. Evol. Microbiol.">
        <title>The Global Catalogue of Microorganisms (GCM) 10K type strain sequencing project: providing services to taxonomists for standard genome sequencing and annotation.</title>
        <authorList>
            <consortium name="The Broad Institute Genomics Platform"/>
            <consortium name="The Broad Institute Genome Sequencing Center for Infectious Disease"/>
            <person name="Wu L."/>
            <person name="Ma J."/>
        </authorList>
    </citation>
    <scope>NUCLEOTIDE SEQUENCE [LARGE SCALE GENOMIC DNA]</scope>
    <source>
        <strain evidence="2">2902at01</strain>
    </source>
</reference>
<organism evidence="1 2">
    <name type="scientific">Micromonospora zhanjiangensis</name>
    <dbReference type="NCBI Taxonomy" id="1522057"/>
    <lineage>
        <taxon>Bacteria</taxon>
        <taxon>Bacillati</taxon>
        <taxon>Actinomycetota</taxon>
        <taxon>Actinomycetes</taxon>
        <taxon>Micromonosporales</taxon>
        <taxon>Micromonosporaceae</taxon>
        <taxon>Micromonospora</taxon>
    </lineage>
</organism>
<sequence>MQLGRPVPPAGPLRPAETARLSIDGGTLKRRTALFMPQGMPISAWSQLGRQIFVVSDASSWWLGDWLIYGQSQYPDRYKRAIAETSLDYQTLRNYAWVARSFTPDRRRDALSFQHHAEVAGLSQPEQDAWLTRAEHHGWSRNELRRRIRASRQPEGSDRQVINIQMNVIADQKQRWQEAAETEDKELLAWMSSILDGAARRVLEARTTDN</sequence>
<accession>A0ABV8KTN2</accession>
<name>A0ABV8KTN2_9ACTN</name>
<evidence type="ECO:0000313" key="2">
    <source>
        <dbReference type="Proteomes" id="UP001595868"/>
    </source>
</evidence>
<gene>
    <name evidence="1" type="ORF">ACFOX0_26730</name>
</gene>
<dbReference type="RefSeq" id="WP_377550945.1">
    <property type="nucleotide sequence ID" value="NZ_JBHSBN010000025.1"/>
</dbReference>
<dbReference type="NCBIfam" id="NF038070">
    <property type="entry name" value="LmbU_fam_TF"/>
    <property type="match status" value="1"/>
</dbReference>
<proteinExistence type="predicted"/>
<comment type="caution">
    <text evidence="1">The sequence shown here is derived from an EMBL/GenBank/DDBJ whole genome shotgun (WGS) entry which is preliminary data.</text>
</comment>
<dbReference type="Proteomes" id="UP001595868">
    <property type="component" value="Unassembled WGS sequence"/>
</dbReference>